<evidence type="ECO:0000313" key="9">
    <source>
        <dbReference type="EMBL" id="NBJ92676.1"/>
    </source>
</evidence>
<keyword evidence="4 8" id="KW-0812">Transmembrane</keyword>
<dbReference type="RefSeq" id="WP_160559767.1">
    <property type="nucleotide sequence ID" value="NZ_QZDT01000011.1"/>
</dbReference>
<evidence type="ECO:0000313" key="10">
    <source>
        <dbReference type="Proteomes" id="UP001154420"/>
    </source>
</evidence>
<feature type="transmembrane region" description="Helical" evidence="8">
    <location>
        <begin position="103"/>
        <end position="120"/>
    </location>
</feature>
<dbReference type="GO" id="GO:0042121">
    <property type="term" value="P:alginic acid biosynthetic process"/>
    <property type="evidence" value="ECO:0007669"/>
    <property type="project" value="InterPro"/>
</dbReference>
<dbReference type="Proteomes" id="UP001154420">
    <property type="component" value="Unassembled WGS sequence"/>
</dbReference>
<dbReference type="InterPro" id="IPR028362">
    <property type="entry name" value="AlgI"/>
</dbReference>
<dbReference type="PIRSF" id="PIRSF016636">
    <property type="entry name" value="AlgI_DltB"/>
    <property type="match status" value="1"/>
</dbReference>
<accession>A0A9X5BF60</accession>
<feature type="transmembrane region" description="Helical" evidence="8">
    <location>
        <begin position="32"/>
        <end position="54"/>
    </location>
</feature>
<feature type="transmembrane region" description="Helical" evidence="8">
    <location>
        <begin position="141"/>
        <end position="159"/>
    </location>
</feature>
<keyword evidence="3 7" id="KW-1003">Cell membrane</keyword>
<name>A0A9X5BF60_9FIRM</name>
<reference evidence="9" key="1">
    <citation type="submission" date="2018-09" db="EMBL/GenBank/DDBJ databases">
        <title>Murine metabolic-syndrome-specific gut microbial biobank.</title>
        <authorList>
            <person name="Liu C."/>
        </authorList>
    </citation>
    <scope>NUCLEOTIDE SEQUENCE</scope>
    <source>
        <strain evidence="9">D42-62</strain>
    </source>
</reference>
<gene>
    <name evidence="9" type="ORF">D5281_08735</name>
</gene>
<feature type="transmembrane region" description="Helical" evidence="8">
    <location>
        <begin position="460"/>
        <end position="478"/>
    </location>
</feature>
<feature type="transmembrane region" description="Helical" evidence="8">
    <location>
        <begin position="499"/>
        <end position="518"/>
    </location>
</feature>
<evidence type="ECO:0000256" key="5">
    <source>
        <dbReference type="ARBA" id="ARBA00022989"/>
    </source>
</evidence>
<evidence type="ECO:0000256" key="8">
    <source>
        <dbReference type="SAM" id="Phobius"/>
    </source>
</evidence>
<feature type="transmembrane region" description="Helical" evidence="8">
    <location>
        <begin position="368"/>
        <end position="389"/>
    </location>
</feature>
<dbReference type="EMBL" id="QZDT01000011">
    <property type="protein sequence ID" value="NBJ92676.1"/>
    <property type="molecule type" value="Genomic_DNA"/>
</dbReference>
<keyword evidence="6 7" id="KW-0472">Membrane</keyword>
<dbReference type="InterPro" id="IPR024194">
    <property type="entry name" value="Ac/AlaTfrase_AlgI/DltB"/>
</dbReference>
<proteinExistence type="inferred from homology"/>
<sequence length="528" mass="61515">MGYLSFNSLPFIVFLIVVISIYYVYPEKCRWVILLISSVMFYSFAGIEMLPFIISTSVIVWYASYKIDCVYKEADSLAEEKQLKGKEKALMMAPFRRKCRKRFLIPALIVVVGLLCYCKFAKMLVEGIVELAGGGEISMKVIFPLGISYYTFSTIGYLLDVYWGGQKYIKNYFKFALCVFYFPQIVEGPISKYSRLILEFEKKHPFDFKKICFGIQLMLYGYFKKMVIADRLVLFTSEVYGNIESYEGLTILIAMIFRLFYMYMDFSGCMDIVLGVSQMFGVELDKNFNHPFFSKSLAEYWRRWHITLGTWFRDYIYLPLLTSQWLKKCLIGIKNKFGIKIAKYAGTAIALMAVWILTGIWHGTGWNYVIWGIYNGTIIVISSFSSNLYKRVSMKLHIDTESTGYQRFQMLRTFVVRLSANLFLAANTLEGFNIFLKQLFKRFNPWILWDGSLYKMGLDHKDFCVVFLGLLFVWRISILQEQGSVREKIANYNIVLRWGIYYIAIFSIIILGMYGIGYDASAFVYAQF</sequence>
<dbReference type="Pfam" id="PF03062">
    <property type="entry name" value="MBOAT"/>
    <property type="match status" value="1"/>
</dbReference>
<comment type="subcellular location">
    <subcellularLocation>
        <location evidence="1">Cell membrane</location>
        <topology evidence="1">Multi-pass membrane protein</topology>
    </subcellularLocation>
</comment>
<keyword evidence="5 8" id="KW-1133">Transmembrane helix</keyword>
<dbReference type="PIRSF" id="PIRSF500217">
    <property type="entry name" value="AlgI"/>
    <property type="match status" value="1"/>
</dbReference>
<dbReference type="InterPro" id="IPR004299">
    <property type="entry name" value="MBOAT_fam"/>
</dbReference>
<evidence type="ECO:0000256" key="6">
    <source>
        <dbReference type="ARBA" id="ARBA00023136"/>
    </source>
</evidence>
<keyword evidence="7" id="KW-0012">Acyltransferase</keyword>
<organism evidence="9 10">
    <name type="scientific">Parablautia muri</name>
    <dbReference type="NCBI Taxonomy" id="2320879"/>
    <lineage>
        <taxon>Bacteria</taxon>
        <taxon>Bacillati</taxon>
        <taxon>Bacillota</taxon>
        <taxon>Clostridia</taxon>
        <taxon>Lachnospirales</taxon>
        <taxon>Lachnospiraceae</taxon>
        <taxon>Parablautia</taxon>
    </lineage>
</organism>
<evidence type="ECO:0000256" key="7">
    <source>
        <dbReference type="PIRNR" id="PIRNR016636"/>
    </source>
</evidence>
<protein>
    <submittedName>
        <fullName evidence="9">MBOAT family protein</fullName>
    </submittedName>
</protein>
<dbReference type="GO" id="GO:0016746">
    <property type="term" value="F:acyltransferase activity"/>
    <property type="evidence" value="ECO:0007669"/>
    <property type="project" value="UniProtKB-KW"/>
</dbReference>
<feature type="transmembrane region" description="Helical" evidence="8">
    <location>
        <begin position="344"/>
        <end position="362"/>
    </location>
</feature>
<evidence type="ECO:0000256" key="2">
    <source>
        <dbReference type="ARBA" id="ARBA00010323"/>
    </source>
</evidence>
<dbReference type="PANTHER" id="PTHR13285">
    <property type="entry name" value="ACYLTRANSFERASE"/>
    <property type="match status" value="1"/>
</dbReference>
<dbReference type="PANTHER" id="PTHR13285:SF18">
    <property type="entry name" value="PROTEIN-CYSTEINE N-PALMITOYLTRANSFERASE RASP"/>
    <property type="match status" value="1"/>
</dbReference>
<evidence type="ECO:0000256" key="3">
    <source>
        <dbReference type="ARBA" id="ARBA00022475"/>
    </source>
</evidence>
<keyword evidence="10" id="KW-1185">Reference proteome</keyword>
<dbReference type="GO" id="GO:0005886">
    <property type="term" value="C:plasma membrane"/>
    <property type="evidence" value="ECO:0007669"/>
    <property type="project" value="UniProtKB-SubCell"/>
</dbReference>
<evidence type="ECO:0000256" key="4">
    <source>
        <dbReference type="ARBA" id="ARBA00022692"/>
    </source>
</evidence>
<feature type="transmembrane region" description="Helical" evidence="8">
    <location>
        <begin position="414"/>
        <end position="440"/>
    </location>
</feature>
<dbReference type="AlphaFoldDB" id="A0A9X5BF60"/>
<comment type="similarity">
    <text evidence="2 7">Belongs to the membrane-bound acyltransferase family.</text>
</comment>
<keyword evidence="7" id="KW-0808">Transferase</keyword>
<evidence type="ECO:0000256" key="1">
    <source>
        <dbReference type="ARBA" id="ARBA00004651"/>
    </source>
</evidence>
<feature type="transmembrane region" description="Helical" evidence="8">
    <location>
        <begin position="6"/>
        <end position="25"/>
    </location>
</feature>
<dbReference type="OrthoDB" id="9805788at2"/>
<dbReference type="InterPro" id="IPR051085">
    <property type="entry name" value="MB_O-acyltransferase"/>
</dbReference>
<comment type="caution">
    <text evidence="9">The sequence shown here is derived from an EMBL/GenBank/DDBJ whole genome shotgun (WGS) entry which is preliminary data.</text>
</comment>